<dbReference type="EMBL" id="JALJOQ010000006">
    <property type="protein sequence ID" value="KAK9812469.1"/>
    <property type="molecule type" value="Genomic_DNA"/>
</dbReference>
<organism evidence="2 3">
    <name type="scientific">Symbiochloris irregularis</name>
    <dbReference type="NCBI Taxonomy" id="706552"/>
    <lineage>
        <taxon>Eukaryota</taxon>
        <taxon>Viridiplantae</taxon>
        <taxon>Chlorophyta</taxon>
        <taxon>core chlorophytes</taxon>
        <taxon>Trebouxiophyceae</taxon>
        <taxon>Trebouxiales</taxon>
        <taxon>Trebouxiaceae</taxon>
        <taxon>Symbiochloris</taxon>
    </lineage>
</organism>
<dbReference type="AlphaFoldDB" id="A0AAW1PS73"/>
<feature type="transmembrane region" description="Helical" evidence="1">
    <location>
        <begin position="228"/>
        <end position="249"/>
    </location>
</feature>
<protein>
    <submittedName>
        <fullName evidence="2">Uncharacterized protein</fullName>
    </submittedName>
</protein>
<keyword evidence="1" id="KW-1133">Transmembrane helix</keyword>
<evidence type="ECO:0000313" key="2">
    <source>
        <dbReference type="EMBL" id="KAK9812469.1"/>
    </source>
</evidence>
<accession>A0AAW1PS73</accession>
<dbReference type="Proteomes" id="UP001465755">
    <property type="component" value="Unassembled WGS sequence"/>
</dbReference>
<reference evidence="2 3" key="1">
    <citation type="journal article" date="2024" name="Nat. Commun.">
        <title>Phylogenomics reveals the evolutionary origins of lichenization in chlorophyte algae.</title>
        <authorList>
            <person name="Puginier C."/>
            <person name="Libourel C."/>
            <person name="Otte J."/>
            <person name="Skaloud P."/>
            <person name="Haon M."/>
            <person name="Grisel S."/>
            <person name="Petersen M."/>
            <person name="Berrin J.G."/>
            <person name="Delaux P.M."/>
            <person name="Dal Grande F."/>
            <person name="Keller J."/>
        </authorList>
    </citation>
    <scope>NUCLEOTIDE SEQUENCE [LARGE SCALE GENOMIC DNA]</scope>
    <source>
        <strain evidence="2 3">SAG 2036</strain>
    </source>
</reference>
<comment type="caution">
    <text evidence="2">The sequence shown here is derived from an EMBL/GenBank/DDBJ whole genome shotgun (WGS) entry which is preliminary data.</text>
</comment>
<proteinExistence type="predicted"/>
<keyword evidence="3" id="KW-1185">Reference proteome</keyword>
<name>A0AAW1PS73_9CHLO</name>
<keyword evidence="1" id="KW-0472">Membrane</keyword>
<gene>
    <name evidence="2" type="ORF">WJX73_002161</name>
</gene>
<evidence type="ECO:0000313" key="3">
    <source>
        <dbReference type="Proteomes" id="UP001465755"/>
    </source>
</evidence>
<evidence type="ECO:0000256" key="1">
    <source>
        <dbReference type="SAM" id="Phobius"/>
    </source>
</evidence>
<feature type="transmembrane region" description="Helical" evidence="1">
    <location>
        <begin position="256"/>
        <end position="276"/>
    </location>
</feature>
<keyword evidence="1" id="KW-0812">Transmembrane</keyword>
<sequence length="551" mass="62821">MPRVNKHTGNRTFVNNRPDAEFERPWWLDHAFLEPTLALLQAVRESYDSRELFGEPFFEKWIPQIYGLYGEQGITALSSRMLKIYQTDREQFDLNQEIQSLVEVGFCWLRDGSLYDLGGHAKSAKFSQAVRDFVKGAGMHTFAISALCACKRIQKTNGSYGCDNGTFTKETEELLSATTALTMMVLERGLFVRLSGVLAIGVRPARMMLSSSTISGMRVRLKGLFWEIWPTLWGWALVYYLLCLGNVVWGRSHDRHLVFALINVLCWLQAMGLLSAPSVTGLAWATFLSIINAPLIQGWMYAVLPYLEEDPILGVAHDEYVRETTLGFLEGRSFPPASCKYSRGLMTVMQRACSRCHAVRESGHCWGIDQKTSSYVCNPCYNRPDRTPLDELRRCARLSRGEGERGDCCDCEQLYTPVVEGVRNGQWYFVREAASQICMSCYQSRYPKALARSQGATARIRTPADALETEAYIKFHKLLKDKEHTFHCNFERNGNHTFYCSFERDGVPCTATLCNPSGRHFWRRAPGTLSLTCRNCHMWEERRMDKCKDNA</sequence>